<evidence type="ECO:0000313" key="2">
    <source>
        <dbReference type="EMBL" id="VEV99577.1"/>
    </source>
</evidence>
<organism evidence="1">
    <name type="scientific">Pseudomonas marincola</name>
    <dbReference type="NCBI Taxonomy" id="437900"/>
    <lineage>
        <taxon>Bacteria</taxon>
        <taxon>Pseudomonadati</taxon>
        <taxon>Pseudomonadota</taxon>
        <taxon>Gammaproteobacteria</taxon>
        <taxon>Pseudomonadales</taxon>
        <taxon>Pseudomonadaceae</taxon>
        <taxon>Pseudomonas</taxon>
    </lineage>
</organism>
<reference evidence="1" key="1">
    <citation type="submission" date="2019-02" db="EMBL/GenBank/DDBJ databases">
        <authorList>
            <consortium name="Genoscope - CEA"/>
            <person name="William W."/>
        </authorList>
    </citation>
    <scope>NUCLEOTIDE SEQUENCE [LARGE SCALE GENOMIC DNA]</scope>
    <source>
        <strain evidence="1">YSy11</strain>
    </source>
</reference>
<dbReference type="EMBL" id="LR215729">
    <property type="protein sequence ID" value="VEV95049.1"/>
    <property type="molecule type" value="Genomic_DNA"/>
</dbReference>
<dbReference type="AlphaFoldDB" id="A0A653DYM0"/>
<proteinExistence type="predicted"/>
<dbReference type="EMBL" id="LR215729">
    <property type="protein sequence ID" value="VEV99577.1"/>
    <property type="molecule type" value="Genomic_DNA"/>
</dbReference>
<gene>
    <name evidence="1" type="ORF">PMYSY11_0002</name>
    <name evidence="2" type="ORF">PMYSY11_4534</name>
</gene>
<name>A0A653DYM0_9PSED</name>
<accession>A0A653DYM0</accession>
<evidence type="ECO:0000313" key="1">
    <source>
        <dbReference type="EMBL" id="VEV95049.1"/>
    </source>
</evidence>
<protein>
    <submittedName>
        <fullName evidence="1">Uncharacterized protein</fullName>
    </submittedName>
</protein>
<sequence length="55" mass="6076">MKGRCPRPLDEGDKTFKLDPFNEPIVASLTALKRLVELDGIEPSTSCMPCKRSPS</sequence>